<dbReference type="Gene3D" id="1.10.600.10">
    <property type="entry name" value="Farnesyl Diphosphate Synthase"/>
    <property type="match status" value="1"/>
</dbReference>
<evidence type="ECO:0000256" key="3">
    <source>
        <dbReference type="SAM" id="MobiDB-lite"/>
    </source>
</evidence>
<dbReference type="InterPro" id="IPR044843">
    <property type="entry name" value="Trans_IPPS_bact-type"/>
</dbReference>
<reference evidence="4 5" key="1">
    <citation type="submission" date="2020-02" db="EMBL/GenBank/DDBJ databases">
        <title>Genome sequence of the type strain DSM 27180 of Arthrobacter silviterrae.</title>
        <authorList>
            <person name="Gao J."/>
            <person name="Sun J."/>
        </authorList>
    </citation>
    <scope>NUCLEOTIDE SEQUENCE [LARGE SCALE GENOMIC DNA]</scope>
    <source>
        <strain evidence="4 5">DSM 27180</strain>
    </source>
</reference>
<dbReference type="Pfam" id="PF00494">
    <property type="entry name" value="SQS_PSY"/>
    <property type="match status" value="1"/>
</dbReference>
<accession>A0ABX0DE88</accession>
<sequence length="317" mass="33900">MPTKLSAETGLQTTGPTPLERYSATASNSARVVINNYSTSFSLACRMLDPQSRTHIANVYALVRLVDEVVDGVACEAGLSTEATGQVLDSLEAETETALQAGYSTNMVVHAFASTARCCGIDATLTRPFFASMRNDLSVSTHDGSSLEKYIYGSAEVVGLMCLRVFRSAPHAPTGGEDQAAEAARRLGAAFQKVNFLRDLASDTSELGRCYFPGLSPETFTNGHKDLLVKEIKADLDAAAQGLVFLPPRAQLAVSLAHGLFSELNQQLGQASAAELLARRVSVAPWRKAAIVLRVVGAHLAKKLCRRPGIHEPEGHK</sequence>
<comment type="pathway">
    <text evidence="1">Carotenoid biosynthesis; phytoene biosynthesis.</text>
</comment>
<dbReference type="SUPFAM" id="SSF48576">
    <property type="entry name" value="Terpenoid synthases"/>
    <property type="match status" value="1"/>
</dbReference>
<name>A0ABX0DE88_9MICC</name>
<dbReference type="InterPro" id="IPR008949">
    <property type="entry name" value="Isoprenoid_synthase_dom_sf"/>
</dbReference>
<proteinExistence type="predicted"/>
<organism evidence="4 5">
    <name type="scientific">Arthrobacter silviterrae</name>
    <dbReference type="NCBI Taxonomy" id="2026658"/>
    <lineage>
        <taxon>Bacteria</taxon>
        <taxon>Bacillati</taxon>
        <taxon>Actinomycetota</taxon>
        <taxon>Actinomycetes</taxon>
        <taxon>Micrococcales</taxon>
        <taxon>Micrococcaceae</taxon>
        <taxon>Arthrobacter</taxon>
    </lineage>
</organism>
<dbReference type="SFLD" id="SFLDS00005">
    <property type="entry name" value="Isoprenoid_Synthase_Type_I"/>
    <property type="match status" value="1"/>
</dbReference>
<evidence type="ECO:0000313" key="5">
    <source>
        <dbReference type="Proteomes" id="UP000479226"/>
    </source>
</evidence>
<evidence type="ECO:0000313" key="4">
    <source>
        <dbReference type="EMBL" id="NGN85244.1"/>
    </source>
</evidence>
<feature type="region of interest" description="Disordered" evidence="3">
    <location>
        <begin position="1"/>
        <end position="21"/>
    </location>
</feature>
<evidence type="ECO:0000256" key="2">
    <source>
        <dbReference type="ARBA" id="ARBA00022679"/>
    </source>
</evidence>
<evidence type="ECO:0000256" key="1">
    <source>
        <dbReference type="ARBA" id="ARBA00004684"/>
    </source>
</evidence>
<keyword evidence="2" id="KW-0808">Transferase</keyword>
<protein>
    <submittedName>
        <fullName evidence="4">Phytoene/squalene synthase family protein</fullName>
    </submittedName>
</protein>
<dbReference type="InterPro" id="IPR019845">
    <property type="entry name" value="Squalene/phytoene_synthase_CS"/>
</dbReference>
<dbReference type="CDD" id="cd00683">
    <property type="entry name" value="Trans_IPPS_HH"/>
    <property type="match status" value="1"/>
</dbReference>
<dbReference type="PROSITE" id="PS01045">
    <property type="entry name" value="SQUALEN_PHYTOEN_SYN_2"/>
    <property type="match status" value="1"/>
</dbReference>
<dbReference type="RefSeq" id="WP_165183457.1">
    <property type="nucleotide sequence ID" value="NZ_JAAKZI010000042.1"/>
</dbReference>
<dbReference type="SFLD" id="SFLDG01018">
    <property type="entry name" value="Squalene/Phytoene_Synthase_Lik"/>
    <property type="match status" value="1"/>
</dbReference>
<dbReference type="InterPro" id="IPR002060">
    <property type="entry name" value="Squ/phyt_synthse"/>
</dbReference>
<dbReference type="EMBL" id="JAAKZI010000042">
    <property type="protein sequence ID" value="NGN85244.1"/>
    <property type="molecule type" value="Genomic_DNA"/>
</dbReference>
<comment type="caution">
    <text evidence="4">The sequence shown here is derived from an EMBL/GenBank/DDBJ whole genome shotgun (WGS) entry which is preliminary data.</text>
</comment>
<dbReference type="PANTHER" id="PTHR31480">
    <property type="entry name" value="BIFUNCTIONAL LYCOPENE CYCLASE/PHYTOENE SYNTHASE"/>
    <property type="match status" value="1"/>
</dbReference>
<dbReference type="Proteomes" id="UP000479226">
    <property type="component" value="Unassembled WGS sequence"/>
</dbReference>
<dbReference type="InterPro" id="IPR033904">
    <property type="entry name" value="Trans_IPPS_HH"/>
</dbReference>
<dbReference type="SFLD" id="SFLDG01212">
    <property type="entry name" value="Phytoene_synthase_like"/>
    <property type="match status" value="1"/>
</dbReference>
<keyword evidence="5" id="KW-1185">Reference proteome</keyword>
<gene>
    <name evidence="4" type="ORF">G6N77_17500</name>
</gene>